<feature type="chain" id="PRO_5039635395" description="DUF1735 domain-containing protein" evidence="1">
    <location>
        <begin position="24"/>
        <end position="332"/>
    </location>
</feature>
<dbReference type="EMBL" id="DXBX01000090">
    <property type="protein sequence ID" value="HIZ34057.1"/>
    <property type="molecule type" value="Genomic_DNA"/>
</dbReference>
<name>A0A9D2J2P0_9BACE</name>
<evidence type="ECO:0008006" key="4">
    <source>
        <dbReference type="Google" id="ProtNLM"/>
    </source>
</evidence>
<evidence type="ECO:0000313" key="3">
    <source>
        <dbReference type="Proteomes" id="UP000824028"/>
    </source>
</evidence>
<evidence type="ECO:0000256" key="1">
    <source>
        <dbReference type="SAM" id="SignalP"/>
    </source>
</evidence>
<gene>
    <name evidence="2" type="ORF">H9814_11095</name>
</gene>
<sequence length="332" mass="35665">MKAINKYFLMMLTGSLMTFSACSDDEWAPGPQTDPSCIGAYFVAGEGLDTSDNSYYYELEPEAAMEFTLTVGRTNTDGAATVGIVPLVNTENVFQIPESVSFEAGQAETTMTVSFPSAEIGIAYELELALAEGTYDVYNSLTAIKAEVIRIKWNDIETAICIDGLVPNFFAAPYPDPFYVDAEYASLPGGVERVRLTNPYKPATGVDENGIDIGYPNNAEADMVNNNVTMLIEISGAKASIANTALGFDWGYGEFFAGTVASNLGQSEATYPLGVVTRDTEGALESIIFGANSMYSGMANYQDGGAYPASNPTCFFFSLEAMTDYLEEISAE</sequence>
<accession>A0A9D2J2P0</accession>
<reference evidence="2" key="2">
    <citation type="submission" date="2021-04" db="EMBL/GenBank/DDBJ databases">
        <authorList>
            <person name="Gilroy R."/>
        </authorList>
    </citation>
    <scope>NUCLEOTIDE SEQUENCE</scope>
    <source>
        <strain evidence="2">ChiHjej9B8-1298</strain>
    </source>
</reference>
<reference evidence="2" key="1">
    <citation type="journal article" date="2021" name="PeerJ">
        <title>Extensive microbial diversity within the chicken gut microbiome revealed by metagenomics and culture.</title>
        <authorList>
            <person name="Gilroy R."/>
            <person name="Ravi A."/>
            <person name="Getino M."/>
            <person name="Pursley I."/>
            <person name="Horton D.L."/>
            <person name="Alikhan N.F."/>
            <person name="Baker D."/>
            <person name="Gharbi K."/>
            <person name="Hall N."/>
            <person name="Watson M."/>
            <person name="Adriaenssens E.M."/>
            <person name="Foster-Nyarko E."/>
            <person name="Jarju S."/>
            <person name="Secka A."/>
            <person name="Antonio M."/>
            <person name="Oren A."/>
            <person name="Chaudhuri R.R."/>
            <person name="La Ragione R."/>
            <person name="Hildebrand F."/>
            <person name="Pallen M.J."/>
        </authorList>
    </citation>
    <scope>NUCLEOTIDE SEQUENCE</scope>
    <source>
        <strain evidence="2">ChiHjej9B8-1298</strain>
    </source>
</reference>
<evidence type="ECO:0000313" key="2">
    <source>
        <dbReference type="EMBL" id="HIZ34057.1"/>
    </source>
</evidence>
<protein>
    <recommendedName>
        <fullName evidence="4">DUF1735 domain-containing protein</fullName>
    </recommendedName>
</protein>
<dbReference type="Proteomes" id="UP000824028">
    <property type="component" value="Unassembled WGS sequence"/>
</dbReference>
<organism evidence="2 3">
    <name type="scientific">Candidatus Bacteroides merdigallinarum</name>
    <dbReference type="NCBI Taxonomy" id="2838473"/>
    <lineage>
        <taxon>Bacteria</taxon>
        <taxon>Pseudomonadati</taxon>
        <taxon>Bacteroidota</taxon>
        <taxon>Bacteroidia</taxon>
        <taxon>Bacteroidales</taxon>
        <taxon>Bacteroidaceae</taxon>
        <taxon>Bacteroides</taxon>
    </lineage>
</organism>
<dbReference type="AlphaFoldDB" id="A0A9D2J2P0"/>
<dbReference type="PROSITE" id="PS51257">
    <property type="entry name" value="PROKAR_LIPOPROTEIN"/>
    <property type="match status" value="1"/>
</dbReference>
<comment type="caution">
    <text evidence="2">The sequence shown here is derived from an EMBL/GenBank/DDBJ whole genome shotgun (WGS) entry which is preliminary data.</text>
</comment>
<keyword evidence="1" id="KW-0732">Signal</keyword>
<proteinExistence type="predicted"/>
<feature type="signal peptide" evidence="1">
    <location>
        <begin position="1"/>
        <end position="23"/>
    </location>
</feature>